<proteinExistence type="predicted"/>
<name>A0ABR3WM79_9PEZI</name>
<keyword evidence="3" id="KW-1185">Reference proteome</keyword>
<feature type="compositionally biased region" description="Basic and acidic residues" evidence="1">
    <location>
        <begin position="32"/>
        <end position="43"/>
    </location>
</feature>
<comment type="caution">
    <text evidence="2">The sequence shown here is derived from an EMBL/GenBank/DDBJ whole genome shotgun (WGS) entry which is preliminary data.</text>
</comment>
<sequence>MSDSNSDSGGDERGADPHLLFFASQNKDADEETRQQTVEKLRELGAGNVHVPPPVPVIPSKKRVRDDTGETESQPHKKSKQSTSGESASQPTIESQEPATLTVTGDVSKAPRDRTVPANAEIIVISDNSDDGNTPVEATVRSRTVQK</sequence>
<accession>A0ABR3WM79</accession>
<dbReference type="EMBL" id="JAWRVE010000067">
    <property type="protein sequence ID" value="KAL1864608.1"/>
    <property type="molecule type" value="Genomic_DNA"/>
</dbReference>
<feature type="region of interest" description="Disordered" evidence="1">
    <location>
        <begin position="1"/>
        <end position="147"/>
    </location>
</feature>
<protein>
    <submittedName>
        <fullName evidence="2">Uncharacterized protein</fullName>
    </submittedName>
</protein>
<dbReference type="Proteomes" id="UP001583177">
    <property type="component" value="Unassembled WGS sequence"/>
</dbReference>
<reference evidence="2 3" key="1">
    <citation type="journal article" date="2024" name="IMA Fungus">
        <title>IMA Genome - F19 : A genome assembly and annotation guide to empower mycologists, including annotated draft genome sequences of Ceratocystis pirilliformis, Diaporthe australafricana, Fusarium ophioides, Paecilomyces lecythidis, and Sporothrix stenoceras.</title>
        <authorList>
            <person name="Aylward J."/>
            <person name="Wilson A.M."/>
            <person name="Visagie C.M."/>
            <person name="Spraker J."/>
            <person name="Barnes I."/>
            <person name="Buitendag C."/>
            <person name="Ceriani C."/>
            <person name="Del Mar Angel L."/>
            <person name="du Plessis D."/>
            <person name="Fuchs T."/>
            <person name="Gasser K."/>
            <person name="Kramer D."/>
            <person name="Li W."/>
            <person name="Munsamy K."/>
            <person name="Piso A."/>
            <person name="Price J.L."/>
            <person name="Sonnekus B."/>
            <person name="Thomas C."/>
            <person name="van der Nest A."/>
            <person name="van Dijk A."/>
            <person name="van Heerden A."/>
            <person name="van Vuuren N."/>
            <person name="Yilmaz N."/>
            <person name="Duong T.A."/>
            <person name="van der Merwe N.A."/>
            <person name="Wingfield M.J."/>
            <person name="Wingfield B.D."/>
        </authorList>
    </citation>
    <scope>NUCLEOTIDE SEQUENCE [LARGE SCALE GENOMIC DNA]</scope>
    <source>
        <strain evidence="2 3">CMW 18300</strain>
    </source>
</reference>
<feature type="compositionally biased region" description="Polar residues" evidence="1">
    <location>
        <begin position="81"/>
        <end position="105"/>
    </location>
</feature>
<evidence type="ECO:0000256" key="1">
    <source>
        <dbReference type="SAM" id="MobiDB-lite"/>
    </source>
</evidence>
<evidence type="ECO:0000313" key="3">
    <source>
        <dbReference type="Proteomes" id="UP001583177"/>
    </source>
</evidence>
<organism evidence="2 3">
    <name type="scientific">Diaporthe australafricana</name>
    <dbReference type="NCBI Taxonomy" id="127596"/>
    <lineage>
        <taxon>Eukaryota</taxon>
        <taxon>Fungi</taxon>
        <taxon>Dikarya</taxon>
        <taxon>Ascomycota</taxon>
        <taxon>Pezizomycotina</taxon>
        <taxon>Sordariomycetes</taxon>
        <taxon>Sordariomycetidae</taxon>
        <taxon>Diaporthales</taxon>
        <taxon>Diaporthaceae</taxon>
        <taxon>Diaporthe</taxon>
    </lineage>
</organism>
<gene>
    <name evidence="2" type="ORF">Daus18300_007625</name>
</gene>
<evidence type="ECO:0000313" key="2">
    <source>
        <dbReference type="EMBL" id="KAL1864608.1"/>
    </source>
</evidence>